<keyword evidence="4" id="KW-0812">Transmembrane</keyword>
<reference evidence="7" key="1">
    <citation type="submission" date="2016-11" db="EMBL/GenBank/DDBJ databases">
        <authorList>
            <person name="Varghese N."/>
            <person name="Submissions S."/>
        </authorList>
    </citation>
    <scope>NUCLEOTIDE SEQUENCE [LARGE SCALE GENOMIC DNA]</scope>
    <source>
        <strain evidence="7">DSM 16990</strain>
    </source>
</reference>
<dbReference type="Proteomes" id="UP000184287">
    <property type="component" value="Unassembled WGS sequence"/>
</dbReference>
<evidence type="ECO:0000256" key="4">
    <source>
        <dbReference type="SAM" id="Phobius"/>
    </source>
</evidence>
<dbReference type="GO" id="GO:0009279">
    <property type="term" value="C:cell outer membrane"/>
    <property type="evidence" value="ECO:0007669"/>
    <property type="project" value="UniProtKB-SubCell"/>
</dbReference>
<dbReference type="InterPro" id="IPR008969">
    <property type="entry name" value="CarboxyPept-like_regulatory"/>
</dbReference>
<dbReference type="EMBL" id="FQUQ01000004">
    <property type="protein sequence ID" value="SHG01584.1"/>
    <property type="molecule type" value="Genomic_DNA"/>
</dbReference>
<keyword evidence="2 4" id="KW-0472">Membrane</keyword>
<dbReference type="STRING" id="288992.SAMN04488522_104163"/>
<dbReference type="PANTHER" id="PTHR40980">
    <property type="entry name" value="PLUG DOMAIN-CONTAINING PROTEIN"/>
    <property type="match status" value="1"/>
</dbReference>
<protein>
    <submittedName>
        <fullName evidence="6">Outer membrane receptor proteins, mostly Fe transport</fullName>
    </submittedName>
</protein>
<feature type="transmembrane region" description="Helical" evidence="4">
    <location>
        <begin position="55"/>
        <end position="73"/>
    </location>
</feature>
<keyword evidence="6" id="KW-0675">Receptor</keyword>
<gene>
    <name evidence="6" type="ORF">SAMN04488522_104163</name>
</gene>
<accession>A0A1M5GCZ2</accession>
<keyword evidence="4" id="KW-1133">Transmembrane helix</keyword>
<proteinExistence type="predicted"/>
<dbReference type="InterPro" id="IPR037066">
    <property type="entry name" value="Plug_dom_sf"/>
</dbReference>
<keyword evidence="7" id="KW-1185">Reference proteome</keyword>
<sequence length="842" mass="94745">MKTVFYQSVCKKSYGFEESRTDFPMKKRVRLFLSDVSLVAPQHLCGKQNINMKRVILFILIAWPVFAGAQLKIKGQVKNNLVQLAWANVILTNPEGNLVKGTLTKDDGSFDLDVKKGLYKIRVSYLGLGDWEKNLVLEDELDLGTIVLTEKPGQLQGFEVFARKKAITYKADRLIFDVESSIAASAGDGVSAISAAPGVVVQNNTISMLGKGSSAVMVNGRMLELSGNDLISFLKSIPAKDIRSIEVISNPPAKYEAGGSGGLINIILKKGTRNSWKNSTALSYDQNSYGLATLSNNYSYHKNKIGFSVSGSGTSGNSKLRQELDTDYPSGPWKLTYDGKQKEDKLSGRMAFDYDLSDQTSIGLQYQGNEQRPDSKDFVGIRIYNPNMELDSLLINQGERALRSGSQAYNAHVISRLDTLGRKISADLDYFSYHSKIDNRFVANVFSPDMIFLNTNQAARNVSGRRIENGSVKVDVEYPLKFMSLSYGGKLSFVKSNGEIQYFNTISGTAVIDAGRSNEFRYRENNQAIYVNGVKELNPKLSIQLGLRLENTDTEGESATLNQRNKNSYLKLFPSLYFSYKENKHHFLFSYGRRINRPDFAVLNPFRSYINSNSYSEGNPFLKPSFGDHLDFSHVYKGVWRTNIFFNLIRDGYGPVFSSDPATNTLVLTRENYYKEQYFGLGENFSLQLISCWESQNSIYLLGSKSKFINQIKASPENTAQLYLSTNNTFSLGKSTKLQVDYSYSSSFKKGLYEIGAMSGLNIGLQQSLLKNKMQLSLLMNDVFNQNYLKNYRSVVNGIRQVYSENNSSRFFRISLNYHFGNDNLTVKRRSFGNDDERKRTN</sequence>
<dbReference type="InterPro" id="IPR036942">
    <property type="entry name" value="Beta-barrel_TonB_sf"/>
</dbReference>
<dbReference type="Pfam" id="PF14905">
    <property type="entry name" value="OMP_b-brl_3"/>
    <property type="match status" value="1"/>
</dbReference>
<dbReference type="Gene3D" id="2.40.170.20">
    <property type="entry name" value="TonB-dependent receptor, beta-barrel domain"/>
    <property type="match status" value="1"/>
</dbReference>
<dbReference type="SUPFAM" id="SSF49464">
    <property type="entry name" value="Carboxypeptidase regulatory domain-like"/>
    <property type="match status" value="1"/>
</dbReference>
<evidence type="ECO:0000259" key="5">
    <source>
        <dbReference type="Pfam" id="PF14905"/>
    </source>
</evidence>
<name>A0A1M5GCZ2_9SPHI</name>
<organism evidence="6 7">
    <name type="scientific">Pedobacter caeni</name>
    <dbReference type="NCBI Taxonomy" id="288992"/>
    <lineage>
        <taxon>Bacteria</taxon>
        <taxon>Pseudomonadati</taxon>
        <taxon>Bacteroidota</taxon>
        <taxon>Sphingobacteriia</taxon>
        <taxon>Sphingobacteriales</taxon>
        <taxon>Sphingobacteriaceae</taxon>
        <taxon>Pedobacter</taxon>
    </lineage>
</organism>
<dbReference type="SUPFAM" id="SSF56935">
    <property type="entry name" value="Porins"/>
    <property type="match status" value="1"/>
</dbReference>
<keyword evidence="3" id="KW-0998">Cell outer membrane</keyword>
<dbReference type="AlphaFoldDB" id="A0A1M5GCZ2"/>
<comment type="subcellular location">
    <subcellularLocation>
        <location evidence="1">Cell outer membrane</location>
    </subcellularLocation>
</comment>
<evidence type="ECO:0000256" key="2">
    <source>
        <dbReference type="ARBA" id="ARBA00023136"/>
    </source>
</evidence>
<dbReference type="Gene3D" id="2.170.130.10">
    <property type="entry name" value="TonB-dependent receptor, plug domain"/>
    <property type="match status" value="1"/>
</dbReference>
<evidence type="ECO:0000313" key="6">
    <source>
        <dbReference type="EMBL" id="SHG01584.1"/>
    </source>
</evidence>
<evidence type="ECO:0000256" key="1">
    <source>
        <dbReference type="ARBA" id="ARBA00004442"/>
    </source>
</evidence>
<dbReference type="InterPro" id="IPR041700">
    <property type="entry name" value="OMP_b-brl_3"/>
</dbReference>
<evidence type="ECO:0000256" key="3">
    <source>
        <dbReference type="ARBA" id="ARBA00023237"/>
    </source>
</evidence>
<feature type="domain" description="Outer membrane protein beta-barrel" evidence="5">
    <location>
        <begin position="416"/>
        <end position="818"/>
    </location>
</feature>
<evidence type="ECO:0000313" key="7">
    <source>
        <dbReference type="Proteomes" id="UP000184287"/>
    </source>
</evidence>
<dbReference type="PANTHER" id="PTHR40980:SF4">
    <property type="entry name" value="TONB-DEPENDENT RECEPTOR-LIKE BETA-BARREL DOMAIN-CONTAINING PROTEIN"/>
    <property type="match status" value="1"/>
</dbReference>